<dbReference type="InterPro" id="IPR000182">
    <property type="entry name" value="GNAT_dom"/>
</dbReference>
<reference evidence="2 3" key="1">
    <citation type="submission" date="2022-04" db="EMBL/GenBank/DDBJ databases">
        <title>Positive selection, recombination, and allopatry shape intraspecific diversity of widespread and dominant cyanobacteria.</title>
        <authorList>
            <person name="Wei J."/>
            <person name="Shu W."/>
            <person name="Hu C."/>
        </authorList>
    </citation>
    <scope>NUCLEOTIDE SEQUENCE [LARGE SCALE GENOMIC DNA]</scope>
    <source>
        <strain evidence="2 3">AS-A4</strain>
    </source>
</reference>
<dbReference type="RefSeq" id="WP_190453992.1">
    <property type="nucleotide sequence ID" value="NZ_JAMPLM010000001.1"/>
</dbReference>
<dbReference type="SUPFAM" id="SSF55729">
    <property type="entry name" value="Acyl-CoA N-acyltransferases (Nat)"/>
    <property type="match status" value="1"/>
</dbReference>
<evidence type="ECO:0000313" key="2">
    <source>
        <dbReference type="EMBL" id="MEP1057148.1"/>
    </source>
</evidence>
<dbReference type="GO" id="GO:0016746">
    <property type="term" value="F:acyltransferase activity"/>
    <property type="evidence" value="ECO:0007669"/>
    <property type="project" value="UniProtKB-KW"/>
</dbReference>
<name>A0ABV0KDM4_9CYAN</name>
<keyword evidence="3" id="KW-1185">Reference proteome</keyword>
<evidence type="ECO:0000259" key="1">
    <source>
        <dbReference type="PROSITE" id="PS51186"/>
    </source>
</evidence>
<dbReference type="PROSITE" id="PS51186">
    <property type="entry name" value="GNAT"/>
    <property type="match status" value="1"/>
</dbReference>
<dbReference type="EC" id="2.3.1.-" evidence="2"/>
<gene>
    <name evidence="2" type="ORF">NDI38_01785</name>
</gene>
<protein>
    <submittedName>
        <fullName evidence="2">GNAT family N-acetyltransferase</fullName>
        <ecNumber evidence="2">2.3.1.-</ecNumber>
    </submittedName>
</protein>
<dbReference type="InterPro" id="IPR024035">
    <property type="entry name" value="MSMEG_0567_GNAT"/>
</dbReference>
<dbReference type="Gene3D" id="3.40.630.30">
    <property type="match status" value="1"/>
</dbReference>
<comment type="caution">
    <text evidence="2">The sequence shown here is derived from an EMBL/GenBank/DDBJ whole genome shotgun (WGS) entry which is preliminary data.</text>
</comment>
<accession>A0ABV0KDM4</accession>
<keyword evidence="2" id="KW-0012">Acyltransferase</keyword>
<dbReference type="Proteomes" id="UP001476950">
    <property type="component" value="Unassembled WGS sequence"/>
</dbReference>
<dbReference type="InterPro" id="IPR016181">
    <property type="entry name" value="Acyl_CoA_acyltransferase"/>
</dbReference>
<sequence>MSTPSYCFKLATAPSEVSGYFALRHSIFVDEQQLFQGCDVDAMDAIAYPIIALAAETAERQRRRSVGQLVLPLTHHPVLSTHHAYPTQNTPVLGVVRIYEPEPGLWYGGRLGVHEAHRRAARIGKGLIYKAVTTANTWGCDRFLATVQLQNVRFFQRQHWHSLEELTIHGLPHHLMEADLNYYPPSTEQRPALSSFTREAS</sequence>
<dbReference type="CDD" id="cd04301">
    <property type="entry name" value="NAT_SF"/>
    <property type="match status" value="1"/>
</dbReference>
<keyword evidence="2" id="KW-0808">Transferase</keyword>
<evidence type="ECO:0000313" key="3">
    <source>
        <dbReference type="Proteomes" id="UP001476950"/>
    </source>
</evidence>
<dbReference type="EMBL" id="JAMPLM010000001">
    <property type="protein sequence ID" value="MEP1057148.1"/>
    <property type="molecule type" value="Genomic_DNA"/>
</dbReference>
<dbReference type="NCBIfam" id="TIGR04045">
    <property type="entry name" value="MSMEG_0567_GNAT"/>
    <property type="match status" value="1"/>
</dbReference>
<dbReference type="Pfam" id="PF00583">
    <property type="entry name" value="Acetyltransf_1"/>
    <property type="match status" value="1"/>
</dbReference>
<proteinExistence type="predicted"/>
<organism evidence="2 3">
    <name type="scientific">Stenomitos frigidus AS-A4</name>
    <dbReference type="NCBI Taxonomy" id="2933935"/>
    <lineage>
        <taxon>Bacteria</taxon>
        <taxon>Bacillati</taxon>
        <taxon>Cyanobacteriota</taxon>
        <taxon>Cyanophyceae</taxon>
        <taxon>Leptolyngbyales</taxon>
        <taxon>Leptolyngbyaceae</taxon>
        <taxon>Stenomitos</taxon>
    </lineage>
</organism>
<feature type="domain" description="N-acetyltransferase" evidence="1">
    <location>
        <begin position="38"/>
        <end position="188"/>
    </location>
</feature>